<reference evidence="3" key="1">
    <citation type="submission" date="2021-05" db="EMBL/GenBank/DDBJ databases">
        <authorList>
            <person name="Pietrasiak N."/>
            <person name="Ward R."/>
            <person name="Stajich J.E."/>
            <person name="Kurbessoian T."/>
        </authorList>
    </citation>
    <scope>NUCLEOTIDE SEQUENCE</scope>
    <source>
        <strain evidence="3">CPER-KK1</strain>
    </source>
</reference>
<feature type="compositionally biased region" description="Low complexity" evidence="1">
    <location>
        <begin position="231"/>
        <end position="241"/>
    </location>
</feature>
<dbReference type="GO" id="GO:0007059">
    <property type="term" value="P:chromosome segregation"/>
    <property type="evidence" value="ECO:0007669"/>
    <property type="project" value="TreeGrafter"/>
</dbReference>
<dbReference type="InterPro" id="IPR003115">
    <property type="entry name" value="ParB_N"/>
</dbReference>
<evidence type="ECO:0000259" key="2">
    <source>
        <dbReference type="SMART" id="SM00470"/>
    </source>
</evidence>
<gene>
    <name evidence="3" type="ORF">KME25_34470</name>
</gene>
<evidence type="ECO:0000313" key="4">
    <source>
        <dbReference type="Proteomes" id="UP000753908"/>
    </source>
</evidence>
<dbReference type="Pfam" id="PF02195">
    <property type="entry name" value="ParB_N"/>
    <property type="match status" value="1"/>
</dbReference>
<evidence type="ECO:0000256" key="1">
    <source>
        <dbReference type="SAM" id="MobiDB-lite"/>
    </source>
</evidence>
<dbReference type="EMBL" id="JAHHIF010000102">
    <property type="protein sequence ID" value="MBW4549466.1"/>
    <property type="molecule type" value="Genomic_DNA"/>
</dbReference>
<feature type="domain" description="ParB-like N-terminal" evidence="2">
    <location>
        <begin position="20"/>
        <end position="106"/>
    </location>
</feature>
<dbReference type="InterPro" id="IPR036086">
    <property type="entry name" value="ParB/Sulfiredoxin_sf"/>
</dbReference>
<dbReference type="AlphaFoldDB" id="A0A951UF49"/>
<dbReference type="GO" id="GO:0005694">
    <property type="term" value="C:chromosome"/>
    <property type="evidence" value="ECO:0007669"/>
    <property type="project" value="TreeGrafter"/>
</dbReference>
<dbReference type="SMART" id="SM00470">
    <property type="entry name" value="ParB"/>
    <property type="match status" value="1"/>
</dbReference>
<feature type="region of interest" description="Disordered" evidence="1">
    <location>
        <begin position="351"/>
        <end position="370"/>
    </location>
</feature>
<sequence>MESNLQPSNGSTHQNLSLVTYVDPLQLKPHPCNSSIYGEDEDVTELVNLIRETGWVKPLVVNNRKIIISGHRRWKAILKLERKTVSVEVREFPDEIAELQALLLENANRSKTVEQKVREASAWKNIEKEKAKKRQLATQNNHAGRAVPENFPELLKEKGETRDRLAKLVGLGSGRNYSKAAKVVDIIDEQTSSGNLETAQALRSVLNGQSVDAATKLLKRISRSSNHTEDSLNGGSSTSSNSDKEEAANIQRSCWTCNHCSTEVIEEDHSFYCNLLGIQSLLDQDGDTRGAECNLWSYRWSEATLAKTTNPSTFSLIFPEHLHTLFQDAARQAGMSLVDWATTVLESAAKNSCGTSKRTDSNTKSGSNNEAVVNDAANSKAEQLVFQKQSHLPSELSVNGSSSFFDQMTKLPLTEHSPERGQN</sequence>
<dbReference type="GO" id="GO:0045881">
    <property type="term" value="P:positive regulation of sporulation resulting in formation of a cellular spore"/>
    <property type="evidence" value="ECO:0007669"/>
    <property type="project" value="TreeGrafter"/>
</dbReference>
<dbReference type="SUPFAM" id="SSF110849">
    <property type="entry name" value="ParB/Sulfiredoxin"/>
    <property type="match status" value="1"/>
</dbReference>
<proteinExistence type="predicted"/>
<dbReference type="Gene3D" id="3.90.1530.10">
    <property type="entry name" value="Conserved hypothetical protein from pyrococcus furiosus pfu- 392566-001, ParB domain"/>
    <property type="match status" value="1"/>
</dbReference>
<name>A0A951UF49_9CYAN</name>
<feature type="region of interest" description="Disordered" evidence="1">
    <location>
        <begin position="222"/>
        <end position="244"/>
    </location>
</feature>
<dbReference type="PANTHER" id="PTHR33375:SF1">
    <property type="entry name" value="CHROMOSOME-PARTITIONING PROTEIN PARB-RELATED"/>
    <property type="match status" value="1"/>
</dbReference>
<reference evidence="3" key="2">
    <citation type="journal article" date="2022" name="Microbiol. Resour. Announc.">
        <title>Metagenome Sequencing to Explore Phylogenomics of Terrestrial Cyanobacteria.</title>
        <authorList>
            <person name="Ward R.D."/>
            <person name="Stajich J.E."/>
            <person name="Johansen J.R."/>
            <person name="Huntemann M."/>
            <person name="Clum A."/>
            <person name="Foster B."/>
            <person name="Foster B."/>
            <person name="Roux S."/>
            <person name="Palaniappan K."/>
            <person name="Varghese N."/>
            <person name="Mukherjee S."/>
            <person name="Reddy T.B.K."/>
            <person name="Daum C."/>
            <person name="Copeland A."/>
            <person name="Chen I.A."/>
            <person name="Ivanova N.N."/>
            <person name="Kyrpides N.C."/>
            <person name="Shapiro N."/>
            <person name="Eloe-Fadrosh E.A."/>
            <person name="Pietrasiak N."/>
        </authorList>
    </citation>
    <scope>NUCLEOTIDE SEQUENCE</scope>
    <source>
        <strain evidence="3">CPER-KK1</strain>
    </source>
</reference>
<dbReference type="Proteomes" id="UP000753908">
    <property type="component" value="Unassembled WGS sequence"/>
</dbReference>
<dbReference type="PANTHER" id="PTHR33375">
    <property type="entry name" value="CHROMOSOME-PARTITIONING PROTEIN PARB-RELATED"/>
    <property type="match status" value="1"/>
</dbReference>
<protein>
    <submittedName>
        <fullName evidence="3">ParB/RepB/Spo0J family partition protein</fullName>
    </submittedName>
</protein>
<evidence type="ECO:0000313" key="3">
    <source>
        <dbReference type="EMBL" id="MBW4549466.1"/>
    </source>
</evidence>
<dbReference type="InterPro" id="IPR050336">
    <property type="entry name" value="Chromosome_partition/occlusion"/>
</dbReference>
<accession>A0A951UF49</accession>
<organism evidence="3 4">
    <name type="scientific">Symplocastrum torsivum CPER-KK1</name>
    <dbReference type="NCBI Taxonomy" id="450513"/>
    <lineage>
        <taxon>Bacteria</taxon>
        <taxon>Bacillati</taxon>
        <taxon>Cyanobacteriota</taxon>
        <taxon>Cyanophyceae</taxon>
        <taxon>Oscillatoriophycideae</taxon>
        <taxon>Oscillatoriales</taxon>
        <taxon>Microcoleaceae</taxon>
        <taxon>Symplocastrum</taxon>
    </lineage>
</organism>
<comment type="caution">
    <text evidence="3">The sequence shown here is derived from an EMBL/GenBank/DDBJ whole genome shotgun (WGS) entry which is preliminary data.</text>
</comment>